<proteinExistence type="predicted"/>
<dbReference type="Proteomes" id="UP000055048">
    <property type="component" value="Unassembled WGS sequence"/>
</dbReference>
<gene>
    <name evidence="1" type="ORF">T05_5862</name>
</gene>
<accession>A0A0V0T3G0</accession>
<dbReference type="EMBL" id="JYDJ01000777">
    <property type="protein sequence ID" value="KRX33520.1"/>
    <property type="molecule type" value="Genomic_DNA"/>
</dbReference>
<sequence length="117" mass="13475">LISRAPQPRQPIRFLQSVFNNCLIKFFNGAENFRHILYLPFKMICCNSFSDAALKGVLPLHKSYSKIPNIHQSMLVPYPCFLIISGAVYSHVPHIVYVRWLFNCFDIPKSASLQYPS</sequence>
<organism evidence="1 2">
    <name type="scientific">Trichinella murrelli</name>
    <dbReference type="NCBI Taxonomy" id="144512"/>
    <lineage>
        <taxon>Eukaryota</taxon>
        <taxon>Metazoa</taxon>
        <taxon>Ecdysozoa</taxon>
        <taxon>Nematoda</taxon>
        <taxon>Enoplea</taxon>
        <taxon>Dorylaimia</taxon>
        <taxon>Trichinellida</taxon>
        <taxon>Trichinellidae</taxon>
        <taxon>Trichinella</taxon>
    </lineage>
</organism>
<name>A0A0V0T3G0_9BILA</name>
<evidence type="ECO:0000313" key="1">
    <source>
        <dbReference type="EMBL" id="KRX33518.1"/>
    </source>
</evidence>
<comment type="caution">
    <text evidence="1">The sequence shown here is derived from an EMBL/GenBank/DDBJ whole genome shotgun (WGS) entry which is preliminary data.</text>
</comment>
<protein>
    <submittedName>
        <fullName evidence="1">Uncharacterized protein</fullName>
    </submittedName>
</protein>
<keyword evidence="2" id="KW-1185">Reference proteome</keyword>
<dbReference type="EMBL" id="JYDJ01000777">
    <property type="protein sequence ID" value="KRX33519.1"/>
    <property type="molecule type" value="Genomic_DNA"/>
</dbReference>
<dbReference type="EMBL" id="JYDJ01000777">
    <property type="protein sequence ID" value="KRX33518.1"/>
    <property type="molecule type" value="Genomic_DNA"/>
</dbReference>
<evidence type="ECO:0000313" key="2">
    <source>
        <dbReference type="Proteomes" id="UP000055048"/>
    </source>
</evidence>
<dbReference type="AlphaFoldDB" id="A0A0V0T3G0"/>
<dbReference type="EMBL" id="JYDJ01000777">
    <property type="protein sequence ID" value="KRX33521.1"/>
    <property type="molecule type" value="Genomic_DNA"/>
</dbReference>
<reference evidence="1 2" key="1">
    <citation type="submission" date="2015-01" db="EMBL/GenBank/DDBJ databases">
        <title>Evolution of Trichinella species and genotypes.</title>
        <authorList>
            <person name="Korhonen P.K."/>
            <person name="Edoardo P."/>
            <person name="Giuseppe L.R."/>
            <person name="Gasser R.B."/>
        </authorList>
    </citation>
    <scope>NUCLEOTIDE SEQUENCE [LARGE SCALE GENOMIC DNA]</scope>
    <source>
        <strain evidence="1">ISS417</strain>
    </source>
</reference>
<feature type="non-terminal residue" evidence="1">
    <location>
        <position position="1"/>
    </location>
</feature>